<sequence>MPVNERGGVARRARKHKPLLFGGVFLRLLVGPHNCKFSAHEDLLCARSTFFKQRFQPVRKPISGDCAVCLQELEMTDTEYCKTCGQNFHVSCIQDWVKKFNNTCPSCRTVWHRIGDLKSSTLDQLDPDGFDVYVQWFYSDRIPQYNGDADDRVLRLLKAHIVGETLNDAGFINAVRTEIAEIALEARSQTGISYTVIDFTYKHTHEPCRLRSFMCDLYALAGRPGFLKDVGNVSRLFLIDMVESFMNKSGLDGNPDVWGMLADAGHIELEGDEDKS</sequence>
<accession>A0A9W9C3Y4</accession>
<keyword evidence="1" id="KW-0863">Zinc-finger</keyword>
<dbReference type="InterPro" id="IPR039903">
    <property type="entry name" value="Zswim2"/>
</dbReference>
<dbReference type="GO" id="GO:0061630">
    <property type="term" value="F:ubiquitin protein ligase activity"/>
    <property type="evidence" value="ECO:0007669"/>
    <property type="project" value="InterPro"/>
</dbReference>
<dbReference type="Proteomes" id="UP001140562">
    <property type="component" value="Unassembled WGS sequence"/>
</dbReference>
<dbReference type="SUPFAM" id="SSF57850">
    <property type="entry name" value="RING/U-box"/>
    <property type="match status" value="1"/>
</dbReference>
<name>A0A9W9C3Y4_9PLEO</name>
<evidence type="ECO:0000313" key="4">
    <source>
        <dbReference type="Proteomes" id="UP001140562"/>
    </source>
</evidence>
<keyword evidence="1" id="KW-0479">Metal-binding</keyword>
<dbReference type="GO" id="GO:0008270">
    <property type="term" value="F:zinc ion binding"/>
    <property type="evidence" value="ECO:0007669"/>
    <property type="project" value="UniProtKB-KW"/>
</dbReference>
<dbReference type="Gene3D" id="3.30.710.10">
    <property type="entry name" value="Potassium Channel Kv1.1, Chain A"/>
    <property type="match status" value="1"/>
</dbReference>
<comment type="caution">
    <text evidence="3">The sequence shown here is derived from an EMBL/GenBank/DDBJ whole genome shotgun (WGS) entry which is preliminary data.</text>
</comment>
<dbReference type="EMBL" id="JAPEUV010000013">
    <property type="protein sequence ID" value="KAJ4341070.1"/>
    <property type="molecule type" value="Genomic_DNA"/>
</dbReference>
<gene>
    <name evidence="3" type="ORF">N0V87_002112</name>
</gene>
<dbReference type="CDD" id="cd16448">
    <property type="entry name" value="RING-H2"/>
    <property type="match status" value="1"/>
</dbReference>
<dbReference type="Gene3D" id="3.30.40.10">
    <property type="entry name" value="Zinc/RING finger domain, C3HC4 (zinc finger)"/>
    <property type="match status" value="1"/>
</dbReference>
<proteinExistence type="predicted"/>
<evidence type="ECO:0000313" key="3">
    <source>
        <dbReference type="EMBL" id="KAJ4341070.1"/>
    </source>
</evidence>
<keyword evidence="4" id="KW-1185">Reference proteome</keyword>
<organism evidence="3 4">
    <name type="scientific">Didymella glomerata</name>
    <dbReference type="NCBI Taxonomy" id="749621"/>
    <lineage>
        <taxon>Eukaryota</taxon>
        <taxon>Fungi</taxon>
        <taxon>Dikarya</taxon>
        <taxon>Ascomycota</taxon>
        <taxon>Pezizomycotina</taxon>
        <taxon>Dothideomycetes</taxon>
        <taxon>Pleosporomycetidae</taxon>
        <taxon>Pleosporales</taxon>
        <taxon>Pleosporineae</taxon>
        <taxon>Didymellaceae</taxon>
        <taxon>Didymella</taxon>
    </lineage>
</organism>
<dbReference type="InterPro" id="IPR011333">
    <property type="entry name" value="SKP1/BTB/POZ_sf"/>
</dbReference>
<dbReference type="InterPro" id="IPR001841">
    <property type="entry name" value="Znf_RING"/>
</dbReference>
<feature type="domain" description="RING-type" evidence="2">
    <location>
        <begin position="66"/>
        <end position="108"/>
    </location>
</feature>
<dbReference type="AlphaFoldDB" id="A0A9W9C3Y4"/>
<keyword evidence="1" id="KW-0862">Zinc</keyword>
<evidence type="ECO:0000259" key="2">
    <source>
        <dbReference type="PROSITE" id="PS50089"/>
    </source>
</evidence>
<dbReference type="Pfam" id="PF13639">
    <property type="entry name" value="zf-RING_2"/>
    <property type="match status" value="1"/>
</dbReference>
<dbReference type="OrthoDB" id="8062037at2759"/>
<reference evidence="3" key="1">
    <citation type="submission" date="2022-10" db="EMBL/GenBank/DDBJ databases">
        <title>Tapping the CABI collections for fungal endophytes: first genome assemblies for Collariella, Neodidymelliopsis, Ascochyta clinopodiicola, Didymella pomorum, Didymosphaeria variabile, Neocosmospora piperis and Neocucurbitaria cava.</title>
        <authorList>
            <person name="Hill R."/>
        </authorList>
    </citation>
    <scope>NUCLEOTIDE SEQUENCE</scope>
    <source>
        <strain evidence="3">IMI 360193</strain>
    </source>
</reference>
<dbReference type="PROSITE" id="PS50089">
    <property type="entry name" value="ZF_RING_2"/>
    <property type="match status" value="1"/>
</dbReference>
<dbReference type="PANTHER" id="PTHR21540:SF0">
    <property type="entry name" value="PHD FAMILY PROTEIN"/>
    <property type="match status" value="1"/>
</dbReference>
<dbReference type="InterPro" id="IPR013083">
    <property type="entry name" value="Znf_RING/FYVE/PHD"/>
</dbReference>
<evidence type="ECO:0000256" key="1">
    <source>
        <dbReference type="PROSITE-ProRule" id="PRU00175"/>
    </source>
</evidence>
<dbReference type="PANTHER" id="PTHR21540">
    <property type="entry name" value="RING FINGER AND SWIM DOMAIN-CONTAINING PROTEIN 2"/>
    <property type="match status" value="1"/>
</dbReference>
<protein>
    <recommendedName>
        <fullName evidence="2">RING-type domain-containing protein</fullName>
    </recommendedName>
</protein>